<dbReference type="AlphaFoldDB" id="C0EXK9"/>
<organism evidence="2 3">
    <name type="scientific">Anaerobutyricum hallii DSM 3353</name>
    <dbReference type="NCBI Taxonomy" id="411469"/>
    <lineage>
        <taxon>Bacteria</taxon>
        <taxon>Bacillati</taxon>
        <taxon>Bacillota</taxon>
        <taxon>Clostridia</taxon>
        <taxon>Lachnospirales</taxon>
        <taxon>Lachnospiraceae</taxon>
        <taxon>Anaerobutyricum</taxon>
    </lineage>
</organism>
<evidence type="ECO:0000313" key="2">
    <source>
        <dbReference type="EMBL" id="EEG35976.1"/>
    </source>
</evidence>
<dbReference type="EMBL" id="ACEP01000095">
    <property type="protein sequence ID" value="EEG35976.1"/>
    <property type="molecule type" value="Genomic_DNA"/>
</dbReference>
<protein>
    <submittedName>
        <fullName evidence="2">Uncharacterized protein</fullName>
    </submittedName>
</protein>
<evidence type="ECO:0000313" key="3">
    <source>
        <dbReference type="Proteomes" id="UP000003174"/>
    </source>
</evidence>
<evidence type="ECO:0000256" key="1">
    <source>
        <dbReference type="SAM" id="MobiDB-lite"/>
    </source>
</evidence>
<reference evidence="2 3" key="1">
    <citation type="submission" date="2009-01" db="EMBL/GenBank/DDBJ databases">
        <authorList>
            <person name="Fulton L."/>
            <person name="Clifton S."/>
            <person name="Fulton B."/>
            <person name="Xu J."/>
            <person name="Minx P."/>
            <person name="Pepin K.H."/>
            <person name="Johnson M."/>
            <person name="Bhonagiri V."/>
            <person name="Nash W.E."/>
            <person name="Mardis E.R."/>
            <person name="Wilson R.K."/>
        </authorList>
    </citation>
    <scope>NUCLEOTIDE SEQUENCE [LARGE SCALE GENOMIC DNA]</scope>
    <source>
        <strain evidence="2 3">DSM 3353</strain>
    </source>
</reference>
<sequence>MILGLLFLGCPGKLAERFGEEVRRDRSNSSQSFKKQLHRKPHPSGAYSNPSSNK</sequence>
<dbReference type="Proteomes" id="UP000003174">
    <property type="component" value="Unassembled WGS sequence"/>
</dbReference>
<proteinExistence type="predicted"/>
<gene>
    <name evidence="2" type="ORF">EUBHAL_02151</name>
</gene>
<accession>C0EXK9</accession>
<reference evidence="2 3" key="2">
    <citation type="submission" date="2009-02" db="EMBL/GenBank/DDBJ databases">
        <title>Draft genome sequence of Eubacterium hallii (DSM 3353).</title>
        <authorList>
            <person name="Sudarsanam P."/>
            <person name="Ley R."/>
            <person name="Guruge J."/>
            <person name="Turnbaugh P.J."/>
            <person name="Mahowald M."/>
            <person name="Liep D."/>
            <person name="Gordon J."/>
        </authorList>
    </citation>
    <scope>NUCLEOTIDE SEQUENCE [LARGE SCALE GENOMIC DNA]</scope>
    <source>
        <strain evidence="2 3">DSM 3353</strain>
    </source>
</reference>
<feature type="region of interest" description="Disordered" evidence="1">
    <location>
        <begin position="20"/>
        <end position="54"/>
    </location>
</feature>
<comment type="caution">
    <text evidence="2">The sequence shown here is derived from an EMBL/GenBank/DDBJ whole genome shotgun (WGS) entry which is preliminary data.</text>
</comment>
<name>C0EXK9_9FIRM</name>